<sequence>MKLIKMLTMAVMSGGLVACVTADKLEREATQEAVSAASVNFLDLPFSTTTEHKDSPTTEGVNNLFDGDKGSKFLAMHKSAWVIFNTQKPKVLSSYQVTSAGDAPGRDPKEWILEASNDDTHWTTIDTRGEQKFNGRGVTNEYQIAGNTTKYSQYRYHFTQTKPTTWGDTYLQIAELELRGITKEPVAQFSASATKVKFDQEISFKDESPNSPTEWHWTFENATPATSNERNPKVVFNKPGGHDVSLTVKNKFGAHTKLNKRFVVSYDPANPWQGFHYPKVILAHQDTNSEGFKRVNRIVPDLIGAINEVSLEVCKNLYRNITEVPEFDTVTFQYNWSDVLAARGGSGKNMQLYFSTRYLQYALADQPDDAVKYEIYGVFWHELVHGYQSQPETIKDLYASGHDYYAFLEGVADLVRIRGRHHLTRSPDTGSINRQTQVNDRYLSGYTTTGFFLNWIADNYDSEFTYKFNQSPLKIKPWSFKVAIKDILNEDVDDLWSKYTVYVEQYNKKHPNKRLKLPEWKGKSKVLTNHRNMKDENRAR</sequence>
<dbReference type="InterPro" id="IPR013783">
    <property type="entry name" value="Ig-like_fold"/>
</dbReference>
<evidence type="ECO:0000259" key="2">
    <source>
        <dbReference type="PROSITE" id="PS50093"/>
    </source>
</evidence>
<gene>
    <name evidence="3" type="ordered locus">CPS_2646</name>
</gene>
<evidence type="ECO:0000313" key="3">
    <source>
        <dbReference type="EMBL" id="AAZ27508.1"/>
    </source>
</evidence>
<dbReference type="InterPro" id="IPR000421">
    <property type="entry name" value="FA58C"/>
</dbReference>
<feature type="signal peptide" evidence="1">
    <location>
        <begin position="1"/>
        <end position="18"/>
    </location>
</feature>
<dbReference type="EMBL" id="CP000083">
    <property type="protein sequence ID" value="AAZ27508.1"/>
    <property type="molecule type" value="Genomic_DNA"/>
</dbReference>
<dbReference type="Pfam" id="PF18911">
    <property type="entry name" value="PKD_4"/>
    <property type="match status" value="1"/>
</dbReference>
<dbReference type="Gene3D" id="2.60.40.10">
    <property type="entry name" value="Immunoglobulins"/>
    <property type="match status" value="1"/>
</dbReference>
<dbReference type="AlphaFoldDB" id="Q481A9"/>
<accession>Q481A9</accession>
<dbReference type="Pfam" id="PF04450">
    <property type="entry name" value="BSP"/>
    <property type="match status" value="1"/>
</dbReference>
<dbReference type="RefSeq" id="WP_011043454.1">
    <property type="nucleotide sequence ID" value="NC_003910.7"/>
</dbReference>
<dbReference type="STRING" id="167879.CPS_2646"/>
<dbReference type="PROSITE" id="PS51257">
    <property type="entry name" value="PROKAR_LIPOPROTEIN"/>
    <property type="match status" value="1"/>
</dbReference>
<evidence type="ECO:0000313" key="4">
    <source>
        <dbReference type="Proteomes" id="UP000000547"/>
    </source>
</evidence>
<dbReference type="InterPro" id="IPR007541">
    <property type="entry name" value="Uncharacterised_BSP"/>
</dbReference>
<dbReference type="Proteomes" id="UP000000547">
    <property type="component" value="Chromosome"/>
</dbReference>
<dbReference type="Pfam" id="PF00754">
    <property type="entry name" value="F5_F8_type_C"/>
    <property type="match status" value="1"/>
</dbReference>
<dbReference type="SMART" id="SM00089">
    <property type="entry name" value="PKD"/>
    <property type="match status" value="1"/>
</dbReference>
<feature type="domain" description="PKD" evidence="2">
    <location>
        <begin position="185"/>
        <end position="264"/>
    </location>
</feature>
<dbReference type="PROSITE" id="PS50093">
    <property type="entry name" value="PKD"/>
    <property type="match status" value="1"/>
</dbReference>
<dbReference type="InterPro" id="IPR022409">
    <property type="entry name" value="PKD/Chitinase_dom"/>
</dbReference>
<organism evidence="3 4">
    <name type="scientific">Colwellia psychrerythraea (strain 34H / ATCC BAA-681)</name>
    <name type="common">Vibrio psychroerythus</name>
    <dbReference type="NCBI Taxonomy" id="167879"/>
    <lineage>
        <taxon>Bacteria</taxon>
        <taxon>Pseudomonadati</taxon>
        <taxon>Pseudomonadota</taxon>
        <taxon>Gammaproteobacteria</taxon>
        <taxon>Alteromonadales</taxon>
        <taxon>Colwelliaceae</taxon>
        <taxon>Colwellia</taxon>
    </lineage>
</organism>
<name>Q481A9_COLP3</name>
<reference evidence="3" key="1">
    <citation type="journal article" date="2005" name="Proc. Natl. Acad. Sci. U.S.A.">
        <title>The psychrophilic lifestyle as revealed by the genome sequence of Colwellia psychrerythraea 34H through genomic and proteomic analyses.</title>
        <authorList>
            <person name="Methe B.A."/>
            <person name="Nelson K.E."/>
            <person name="Deming J.W."/>
            <person name="Momen B."/>
            <person name="Melamud E."/>
            <person name="Zhang X."/>
            <person name="Moult J."/>
            <person name="Madupu R."/>
            <person name="Nelson W.C."/>
            <person name="Dodson R.J."/>
            <person name="Brinkac L.M."/>
            <person name="Daugherty S.C."/>
            <person name="Durkin A.S."/>
            <person name="DeBoy R.T."/>
            <person name="Kolonay J.F."/>
            <person name="Sullivan S.A."/>
            <person name="Zhou L."/>
            <person name="Davidsen T.M."/>
            <person name="Wu M."/>
            <person name="Huston A.L."/>
            <person name="Lewis M."/>
            <person name="Weaver B."/>
            <person name="Weidman J.F."/>
            <person name="Khouri H."/>
            <person name="Utterback T.R."/>
            <person name="Feldblyum T.V."/>
            <person name="Fraser C.M."/>
        </authorList>
    </citation>
    <scope>NUCLEOTIDE SEQUENCE [LARGE SCALE GENOMIC DNA]</scope>
    <source>
        <strain evidence="3">34H</strain>
    </source>
</reference>
<dbReference type="KEGG" id="cps:CPS_2646"/>
<keyword evidence="1" id="KW-0732">Signal</keyword>
<dbReference type="HOGENOM" id="CLU_511750_0_0_6"/>
<evidence type="ECO:0000256" key="1">
    <source>
        <dbReference type="SAM" id="SignalP"/>
    </source>
</evidence>
<dbReference type="InterPro" id="IPR008979">
    <property type="entry name" value="Galactose-bd-like_sf"/>
</dbReference>
<dbReference type="CDD" id="cd00146">
    <property type="entry name" value="PKD"/>
    <property type="match status" value="1"/>
</dbReference>
<dbReference type="CAZy" id="CBM32">
    <property type="family name" value="Carbohydrate-Binding Module Family 32"/>
</dbReference>
<dbReference type="InterPro" id="IPR035986">
    <property type="entry name" value="PKD_dom_sf"/>
</dbReference>
<dbReference type="SMR" id="Q481A9"/>
<dbReference type="Gene3D" id="2.60.120.260">
    <property type="entry name" value="Galactose-binding domain-like"/>
    <property type="match status" value="1"/>
</dbReference>
<proteinExistence type="predicted"/>
<dbReference type="SUPFAM" id="SSF49785">
    <property type="entry name" value="Galactose-binding domain-like"/>
    <property type="match status" value="1"/>
</dbReference>
<protein>
    <submittedName>
        <fullName evidence="3">PKD domain protein</fullName>
    </submittedName>
</protein>
<dbReference type="SUPFAM" id="SSF49299">
    <property type="entry name" value="PKD domain"/>
    <property type="match status" value="1"/>
</dbReference>
<feature type="chain" id="PRO_5004234133" evidence="1">
    <location>
        <begin position="19"/>
        <end position="540"/>
    </location>
</feature>
<dbReference type="InterPro" id="IPR000601">
    <property type="entry name" value="PKD_dom"/>
</dbReference>